<evidence type="ECO:0000313" key="5">
    <source>
        <dbReference type="EMBL" id="TLX22152.1"/>
    </source>
</evidence>
<evidence type="ECO:0000313" key="6">
    <source>
        <dbReference type="Proteomes" id="UP000308508"/>
    </source>
</evidence>
<feature type="domain" description="GGDEF" evidence="4">
    <location>
        <begin position="516"/>
        <end position="650"/>
    </location>
</feature>
<dbReference type="EC" id="2.7.7.65" evidence="2"/>
<feature type="compositionally biased region" description="Basic and acidic residues" evidence="3">
    <location>
        <begin position="687"/>
        <end position="698"/>
    </location>
</feature>
<dbReference type="PANTHER" id="PTHR45138:SF24">
    <property type="entry name" value="DIGUANYLATE CYCLASE DGCC-RELATED"/>
    <property type="match status" value="1"/>
</dbReference>
<evidence type="ECO:0000256" key="2">
    <source>
        <dbReference type="ARBA" id="ARBA00012528"/>
    </source>
</evidence>
<accession>A0A5R9PFJ5</accession>
<dbReference type="EMBL" id="SROY01000002">
    <property type="protein sequence ID" value="TLX22152.1"/>
    <property type="molecule type" value="Genomic_DNA"/>
</dbReference>
<dbReference type="InterPro" id="IPR050469">
    <property type="entry name" value="Diguanylate_Cyclase"/>
</dbReference>
<dbReference type="InterPro" id="IPR029787">
    <property type="entry name" value="Nucleotide_cyclase"/>
</dbReference>
<comment type="cofactor">
    <cofactor evidence="1">
        <name>Mg(2+)</name>
        <dbReference type="ChEBI" id="CHEBI:18420"/>
    </cofactor>
</comment>
<dbReference type="Gene3D" id="3.30.70.270">
    <property type="match status" value="1"/>
</dbReference>
<protein>
    <recommendedName>
        <fullName evidence="2">diguanylate cyclase</fullName>
        <ecNumber evidence="2">2.7.7.65</ecNumber>
    </recommendedName>
</protein>
<dbReference type="InterPro" id="IPR019734">
    <property type="entry name" value="TPR_rpt"/>
</dbReference>
<dbReference type="FunFam" id="3.30.70.270:FF:000001">
    <property type="entry name" value="Diguanylate cyclase domain protein"/>
    <property type="match status" value="1"/>
</dbReference>
<organism evidence="5 6">
    <name type="scientific">Thermomonas fusca</name>
    <dbReference type="NCBI Taxonomy" id="215690"/>
    <lineage>
        <taxon>Bacteria</taxon>
        <taxon>Pseudomonadati</taxon>
        <taxon>Pseudomonadota</taxon>
        <taxon>Gammaproteobacteria</taxon>
        <taxon>Lysobacterales</taxon>
        <taxon>Lysobacteraceae</taxon>
        <taxon>Thermomonas</taxon>
    </lineage>
</organism>
<dbReference type="SMART" id="SM00267">
    <property type="entry name" value="GGDEF"/>
    <property type="match status" value="1"/>
</dbReference>
<evidence type="ECO:0000256" key="3">
    <source>
        <dbReference type="SAM" id="MobiDB-lite"/>
    </source>
</evidence>
<dbReference type="GO" id="GO:0005886">
    <property type="term" value="C:plasma membrane"/>
    <property type="evidence" value="ECO:0007669"/>
    <property type="project" value="TreeGrafter"/>
</dbReference>
<dbReference type="NCBIfam" id="TIGR00254">
    <property type="entry name" value="GGDEF"/>
    <property type="match status" value="1"/>
</dbReference>
<proteinExistence type="predicted"/>
<dbReference type="PANTHER" id="PTHR45138">
    <property type="entry name" value="REGULATORY COMPONENTS OF SENSORY TRANSDUCTION SYSTEM"/>
    <property type="match status" value="1"/>
</dbReference>
<reference evidence="5 6" key="1">
    <citation type="submission" date="2019-04" db="EMBL/GenBank/DDBJ databases">
        <authorList>
            <person name="Grouzdev D.S."/>
            <person name="Nazina T.N."/>
        </authorList>
    </citation>
    <scope>NUCLEOTIDE SEQUENCE [LARGE SCALE GENOMIC DNA]</scope>
    <source>
        <strain evidence="5 6">SHC 3-19</strain>
    </source>
</reference>
<dbReference type="InterPro" id="IPR043128">
    <property type="entry name" value="Rev_trsase/Diguanyl_cyclase"/>
</dbReference>
<dbReference type="InterPro" id="IPR000160">
    <property type="entry name" value="GGDEF_dom"/>
</dbReference>
<dbReference type="AlphaFoldDB" id="A0A5R9PFJ5"/>
<gene>
    <name evidence="5" type="ORF">E5S66_06455</name>
</gene>
<dbReference type="SUPFAM" id="SSF48452">
    <property type="entry name" value="TPR-like"/>
    <property type="match status" value="2"/>
</dbReference>
<dbReference type="Pfam" id="PF00990">
    <property type="entry name" value="GGDEF"/>
    <property type="match status" value="1"/>
</dbReference>
<dbReference type="STRING" id="1123377.GCA_000423885_02485"/>
<dbReference type="GO" id="GO:1902201">
    <property type="term" value="P:negative regulation of bacterial-type flagellum-dependent cell motility"/>
    <property type="evidence" value="ECO:0007669"/>
    <property type="project" value="TreeGrafter"/>
</dbReference>
<dbReference type="Proteomes" id="UP000308508">
    <property type="component" value="Unassembled WGS sequence"/>
</dbReference>
<dbReference type="CDD" id="cd01949">
    <property type="entry name" value="GGDEF"/>
    <property type="match status" value="1"/>
</dbReference>
<dbReference type="GO" id="GO:0052621">
    <property type="term" value="F:diguanylate cyclase activity"/>
    <property type="evidence" value="ECO:0007669"/>
    <property type="project" value="UniProtKB-EC"/>
</dbReference>
<evidence type="ECO:0000256" key="1">
    <source>
        <dbReference type="ARBA" id="ARBA00001946"/>
    </source>
</evidence>
<dbReference type="SMART" id="SM00028">
    <property type="entry name" value="TPR"/>
    <property type="match status" value="6"/>
</dbReference>
<feature type="region of interest" description="Disordered" evidence="3">
    <location>
        <begin position="679"/>
        <end position="698"/>
    </location>
</feature>
<comment type="caution">
    <text evidence="5">The sequence shown here is derived from an EMBL/GenBank/DDBJ whole genome shotgun (WGS) entry which is preliminary data.</text>
</comment>
<dbReference type="InterPro" id="IPR011990">
    <property type="entry name" value="TPR-like_helical_dom_sf"/>
</dbReference>
<dbReference type="SUPFAM" id="SSF55073">
    <property type="entry name" value="Nucleotide cyclase"/>
    <property type="match status" value="1"/>
</dbReference>
<dbReference type="Gene3D" id="1.25.40.10">
    <property type="entry name" value="Tetratricopeptide repeat domain"/>
    <property type="match status" value="2"/>
</dbReference>
<evidence type="ECO:0000259" key="4">
    <source>
        <dbReference type="PROSITE" id="PS50887"/>
    </source>
</evidence>
<name>A0A5R9PFJ5_9GAMM</name>
<dbReference type="GO" id="GO:0043709">
    <property type="term" value="P:cell adhesion involved in single-species biofilm formation"/>
    <property type="evidence" value="ECO:0007669"/>
    <property type="project" value="TreeGrafter"/>
</dbReference>
<keyword evidence="6" id="KW-1185">Reference proteome</keyword>
<sequence>MRGGVQQSHGEHGVPMKSGLRLVAGLLLCMLSSLAAAQARMDDVLKDFSEHGYPSVAAAIERLQSVEDVPGQNAPLARRAAYHGVLLDLSRGGRHPQVHRSSAAALQLMADKEGCVRCRFDLALSAFREGVINKATRADAEARLAEMEILQRQLDSRDALRKLLAAQAELDRRKGNYNDAIALLVRASELAKLEGRNAAQVEYLGLMAALNADRGDPKRAIQMGNEAYRLAEEIGYLVGRPTILLDLGHAYSLAGERTKQRAALEKALALVGDDPDLLRDRIIILNNLADFWLSQPGGYAQTLRYARQALALAREQGLQREMIAPLANIGIALAGMGDVDRGVAVLRESVELSKQADIEVYTLGITQELVRVLREAGRYEEALDALQTITELQEKRAVQARETAVLELQEKYSAQRKADEIEKLAAQNTAKQSQLEAESWKQRLWIALAVILGLVLLGSWQSIKRARLANRKLTHVNAALALQSATDALTGAFNRRHTQAMLDGLQQQMEQATSGQSIGLMLLDLDLFKRINDTRGHAAGDAVLVETVRRLQAKLRQNDVVARWGGEEFVLVLPTTLAAALPLVAKKVLDAIGGDPVMFEGQAIPVSVSLGVVAYPMMPGQSWAAALGLADSALYLAKASGRNQAICLTRVEVDAACSEADLARLREAAQAEWQMVEGPVQPLHGGGPEHRDAPPTQG</sequence>
<dbReference type="PROSITE" id="PS50887">
    <property type="entry name" value="GGDEF"/>
    <property type="match status" value="1"/>
</dbReference>